<accession>A0ABR8MVP3</accession>
<dbReference type="InterPro" id="IPR015943">
    <property type="entry name" value="WD40/YVTN_repeat-like_dom_sf"/>
</dbReference>
<dbReference type="SMART" id="SM00564">
    <property type="entry name" value="PQQ"/>
    <property type="match status" value="3"/>
</dbReference>
<feature type="domain" description="Pyrrolo-quinoline quinone repeat" evidence="1">
    <location>
        <begin position="79"/>
        <end position="191"/>
    </location>
</feature>
<evidence type="ECO:0000313" key="2">
    <source>
        <dbReference type="EMBL" id="MBD3920027.1"/>
    </source>
</evidence>
<name>A0ABR8MVP3_9BACL</name>
<dbReference type="Pfam" id="PF13360">
    <property type="entry name" value="PQQ_2"/>
    <property type="match status" value="1"/>
</dbReference>
<dbReference type="SUPFAM" id="SSF50998">
    <property type="entry name" value="Quinoprotein alcohol dehydrogenase-like"/>
    <property type="match status" value="1"/>
</dbReference>
<protein>
    <submittedName>
        <fullName evidence="2">PQQ-binding-like beta-propeller repeat protein</fullName>
    </submittedName>
</protein>
<dbReference type="EMBL" id="JACXZA010000003">
    <property type="protein sequence ID" value="MBD3920027.1"/>
    <property type="molecule type" value="Genomic_DNA"/>
</dbReference>
<dbReference type="InterPro" id="IPR002372">
    <property type="entry name" value="PQQ_rpt_dom"/>
</dbReference>
<proteinExistence type="predicted"/>
<dbReference type="RefSeq" id="WP_191204285.1">
    <property type="nucleotide sequence ID" value="NZ_JACXZA010000003.1"/>
</dbReference>
<dbReference type="InterPro" id="IPR018391">
    <property type="entry name" value="PQQ_b-propeller_rpt"/>
</dbReference>
<sequence>MKKRILIAFLVTLVIGIGMFGEAYAKSYDKLPQETWSQKPNADYVPIQEDIYMVPGTNTIYLHVGEEKASQTKVWAPDTLRAVDQTTGKVKWVFSFAKPGYGWPSTEDPFVYTQDGSVYAYFSSERLLYAVNANGKEKWSKQLPIDTPFDGKLHRLSDGTLVIVAVKSSAIGKESVRLVGFDANGKSKFDKTISGSLVTVSKDRIVVKAITKSTDAVKIVGYDSSLKQVYNYSFNKGTYVNEYTSFTLTDGTLVFPTIAPESKQKQTLIGLSSSGKLVWKRTLDRNGLAFSAGNGYLFINFTTNKLSYYNHKGLVKERTLTDFNMPEGDVLPTARISSDGKILVDLISRQYILDPVTLNSVYDFGVGIKGTILDYKNKNIIVHLWKENKISSYHLT</sequence>
<organism evidence="2 3">
    <name type="scientific">Paenibacillus terricola</name>
    <dbReference type="NCBI Taxonomy" id="2763503"/>
    <lineage>
        <taxon>Bacteria</taxon>
        <taxon>Bacillati</taxon>
        <taxon>Bacillota</taxon>
        <taxon>Bacilli</taxon>
        <taxon>Bacillales</taxon>
        <taxon>Paenibacillaceae</taxon>
        <taxon>Paenibacillus</taxon>
    </lineage>
</organism>
<evidence type="ECO:0000259" key="1">
    <source>
        <dbReference type="Pfam" id="PF13360"/>
    </source>
</evidence>
<dbReference type="InterPro" id="IPR011047">
    <property type="entry name" value="Quinoprotein_ADH-like_sf"/>
</dbReference>
<dbReference type="Proteomes" id="UP000609346">
    <property type="component" value="Unassembled WGS sequence"/>
</dbReference>
<keyword evidence="3" id="KW-1185">Reference proteome</keyword>
<comment type="caution">
    <text evidence="2">The sequence shown here is derived from an EMBL/GenBank/DDBJ whole genome shotgun (WGS) entry which is preliminary data.</text>
</comment>
<gene>
    <name evidence="2" type="ORF">H8B09_14780</name>
</gene>
<evidence type="ECO:0000313" key="3">
    <source>
        <dbReference type="Proteomes" id="UP000609346"/>
    </source>
</evidence>
<reference evidence="2 3" key="1">
    <citation type="submission" date="2020-09" db="EMBL/GenBank/DDBJ databases">
        <title>Paenibacillus sp. strain PR3 16S rRNA gene Genome sequencing and assembly.</title>
        <authorList>
            <person name="Kim J."/>
        </authorList>
    </citation>
    <scope>NUCLEOTIDE SEQUENCE [LARGE SCALE GENOMIC DNA]</scope>
    <source>
        <strain evidence="2 3">PR3</strain>
    </source>
</reference>
<dbReference type="Gene3D" id="2.130.10.10">
    <property type="entry name" value="YVTN repeat-like/Quinoprotein amine dehydrogenase"/>
    <property type="match status" value="1"/>
</dbReference>